<evidence type="ECO:0000313" key="4">
    <source>
        <dbReference type="Proteomes" id="UP000054166"/>
    </source>
</evidence>
<organism evidence="3 4">
    <name type="scientific">Piloderma croceum (strain F 1598)</name>
    <dbReference type="NCBI Taxonomy" id="765440"/>
    <lineage>
        <taxon>Eukaryota</taxon>
        <taxon>Fungi</taxon>
        <taxon>Dikarya</taxon>
        <taxon>Basidiomycota</taxon>
        <taxon>Agaricomycotina</taxon>
        <taxon>Agaricomycetes</taxon>
        <taxon>Agaricomycetidae</taxon>
        <taxon>Atheliales</taxon>
        <taxon>Atheliaceae</taxon>
        <taxon>Piloderma</taxon>
    </lineage>
</organism>
<feature type="compositionally biased region" description="Polar residues" evidence="1">
    <location>
        <begin position="218"/>
        <end position="227"/>
    </location>
</feature>
<keyword evidence="4" id="KW-1185">Reference proteome</keyword>
<name>A0A0C3G988_PILCF</name>
<dbReference type="AlphaFoldDB" id="A0A0C3G988"/>
<dbReference type="InParanoid" id="A0A0C3G988"/>
<dbReference type="OrthoDB" id="3237202at2759"/>
<accession>A0A0C3G988</accession>
<evidence type="ECO:0000313" key="3">
    <source>
        <dbReference type="EMBL" id="KIM87196.1"/>
    </source>
</evidence>
<evidence type="ECO:0000259" key="2">
    <source>
        <dbReference type="Pfam" id="PF25534"/>
    </source>
</evidence>
<reference evidence="4" key="2">
    <citation type="submission" date="2015-01" db="EMBL/GenBank/DDBJ databases">
        <title>Evolutionary Origins and Diversification of the Mycorrhizal Mutualists.</title>
        <authorList>
            <consortium name="DOE Joint Genome Institute"/>
            <consortium name="Mycorrhizal Genomics Consortium"/>
            <person name="Kohler A."/>
            <person name="Kuo A."/>
            <person name="Nagy L.G."/>
            <person name="Floudas D."/>
            <person name="Copeland A."/>
            <person name="Barry K.W."/>
            <person name="Cichocki N."/>
            <person name="Veneault-Fourrey C."/>
            <person name="LaButti K."/>
            <person name="Lindquist E.A."/>
            <person name="Lipzen A."/>
            <person name="Lundell T."/>
            <person name="Morin E."/>
            <person name="Murat C."/>
            <person name="Riley R."/>
            <person name="Ohm R."/>
            <person name="Sun H."/>
            <person name="Tunlid A."/>
            <person name="Henrissat B."/>
            <person name="Grigoriev I.V."/>
            <person name="Hibbett D.S."/>
            <person name="Martin F."/>
        </authorList>
    </citation>
    <scope>NUCLEOTIDE SEQUENCE [LARGE SCALE GENOMIC DNA]</scope>
    <source>
        <strain evidence="4">F 1598</strain>
    </source>
</reference>
<gene>
    <name evidence="3" type="ORF">PILCRDRAFT_86241</name>
</gene>
<proteinExistence type="predicted"/>
<evidence type="ECO:0000256" key="1">
    <source>
        <dbReference type="SAM" id="MobiDB-lite"/>
    </source>
</evidence>
<reference evidence="3 4" key="1">
    <citation type="submission" date="2014-04" db="EMBL/GenBank/DDBJ databases">
        <authorList>
            <consortium name="DOE Joint Genome Institute"/>
            <person name="Kuo A."/>
            <person name="Tarkka M."/>
            <person name="Buscot F."/>
            <person name="Kohler A."/>
            <person name="Nagy L.G."/>
            <person name="Floudas D."/>
            <person name="Copeland A."/>
            <person name="Barry K.W."/>
            <person name="Cichocki N."/>
            <person name="Veneault-Fourrey C."/>
            <person name="LaButti K."/>
            <person name="Lindquist E.A."/>
            <person name="Lipzen A."/>
            <person name="Lundell T."/>
            <person name="Morin E."/>
            <person name="Murat C."/>
            <person name="Sun H."/>
            <person name="Tunlid A."/>
            <person name="Henrissat B."/>
            <person name="Grigoriev I.V."/>
            <person name="Hibbett D.S."/>
            <person name="Martin F."/>
            <person name="Nordberg H.P."/>
            <person name="Cantor M.N."/>
            <person name="Hua S.X."/>
        </authorList>
    </citation>
    <scope>NUCLEOTIDE SEQUENCE [LARGE SCALE GENOMIC DNA]</scope>
    <source>
        <strain evidence="3 4">F 1598</strain>
    </source>
</reference>
<sequence length="340" mass="37792">MLTHRGFSAWVVSEGEALSEHLISVDANSHRVQCWIPCEAGKTFSVYWKDLGGKVDSCAYIGLDGFLVPGRFLFGNGIAFRKGVRSGPTTEKPFMFSKVEETDTNSIPEVLNQDSGMITVKIKLVERWTHRPNNEVQDLPSMQHGKYSVGQLHIGYGNEKKTWAQCPTTWHFKPTHTHVTFIFRYRSREFLIAQGIMPTEPVSNTPKCQRKTVLSAPASENATNETASRLPVTPSPTPSPRTRKIGMEHLSPSMKKAFYPGMAGLGRMRPAKGVTRTVSSQALDQTTWQGLISFDDSESTIFATQDGLHEEGEPGQAREPVASEGHCQNIDYHEHEGRGC</sequence>
<protein>
    <recommendedName>
        <fullName evidence="2">DUF7918 domain-containing protein</fullName>
    </recommendedName>
</protein>
<dbReference type="HOGENOM" id="CLU_060356_2_0_1"/>
<dbReference type="Pfam" id="PF25534">
    <property type="entry name" value="DUF7918"/>
    <property type="match status" value="1"/>
</dbReference>
<dbReference type="EMBL" id="KN832980">
    <property type="protein sequence ID" value="KIM87196.1"/>
    <property type="molecule type" value="Genomic_DNA"/>
</dbReference>
<dbReference type="Proteomes" id="UP000054166">
    <property type="component" value="Unassembled WGS sequence"/>
</dbReference>
<feature type="region of interest" description="Disordered" evidence="1">
    <location>
        <begin position="215"/>
        <end position="245"/>
    </location>
</feature>
<feature type="domain" description="DUF7918" evidence="2">
    <location>
        <begin position="10"/>
        <end position="199"/>
    </location>
</feature>
<dbReference type="InterPro" id="IPR057678">
    <property type="entry name" value="DUF7918"/>
</dbReference>